<accession>A0A8S2YAS8</accession>
<evidence type="ECO:0000313" key="2">
    <source>
        <dbReference type="EMBL" id="CAF4778612.1"/>
    </source>
</evidence>
<evidence type="ECO:0000313" key="3">
    <source>
        <dbReference type="Proteomes" id="UP000681967"/>
    </source>
</evidence>
<dbReference type="EMBL" id="CAJOBH010086613">
    <property type="protein sequence ID" value="CAF4544044.1"/>
    <property type="molecule type" value="Genomic_DNA"/>
</dbReference>
<dbReference type="AlphaFoldDB" id="A0A8S2YAS8"/>
<name>A0A8S2YAS8_9BILA</name>
<dbReference type="Proteomes" id="UP000681967">
    <property type="component" value="Unassembled WGS sequence"/>
</dbReference>
<gene>
    <name evidence="1" type="ORF">BYL167_LOCUS37827</name>
    <name evidence="2" type="ORF">GIL414_LOCUS46245</name>
</gene>
<evidence type="ECO:0000313" key="1">
    <source>
        <dbReference type="EMBL" id="CAF4544044.1"/>
    </source>
</evidence>
<proteinExistence type="predicted"/>
<dbReference type="EMBL" id="CAJOBJ010144701">
    <property type="protein sequence ID" value="CAF4778612.1"/>
    <property type="molecule type" value="Genomic_DNA"/>
</dbReference>
<feature type="non-terminal residue" evidence="1">
    <location>
        <position position="55"/>
    </location>
</feature>
<organism evidence="1 3">
    <name type="scientific">Rotaria magnacalcarata</name>
    <dbReference type="NCBI Taxonomy" id="392030"/>
    <lineage>
        <taxon>Eukaryota</taxon>
        <taxon>Metazoa</taxon>
        <taxon>Spiralia</taxon>
        <taxon>Gnathifera</taxon>
        <taxon>Rotifera</taxon>
        <taxon>Eurotatoria</taxon>
        <taxon>Bdelloidea</taxon>
        <taxon>Philodinida</taxon>
        <taxon>Philodinidae</taxon>
        <taxon>Rotaria</taxon>
    </lineage>
</organism>
<sequence>MTYLSVAPDQRYCVTITISNQYIICNLLTGDFFLRDYQAPGNSNKNPTKSAVSQP</sequence>
<comment type="caution">
    <text evidence="1">The sequence shown here is derived from an EMBL/GenBank/DDBJ whole genome shotgun (WGS) entry which is preliminary data.</text>
</comment>
<protein>
    <submittedName>
        <fullName evidence="1">Uncharacterized protein</fullName>
    </submittedName>
</protein>
<reference evidence="1" key="1">
    <citation type="submission" date="2021-02" db="EMBL/GenBank/DDBJ databases">
        <authorList>
            <person name="Nowell W R."/>
        </authorList>
    </citation>
    <scope>NUCLEOTIDE SEQUENCE</scope>
</reference>
<dbReference type="Proteomes" id="UP000681720">
    <property type="component" value="Unassembled WGS sequence"/>
</dbReference>